<feature type="domain" description="Tyrosine specific protein phosphatases" evidence="4">
    <location>
        <begin position="75"/>
        <end position="143"/>
    </location>
</feature>
<dbReference type="Pfam" id="PF00782">
    <property type="entry name" value="DSPc"/>
    <property type="match status" value="1"/>
</dbReference>
<evidence type="ECO:0000256" key="2">
    <source>
        <dbReference type="ARBA" id="ARBA00022912"/>
    </source>
</evidence>
<gene>
    <name evidence="5" type="ORF">CO051_04200</name>
</gene>
<name>A0A2M8EYB5_9BACT</name>
<evidence type="ECO:0008006" key="7">
    <source>
        <dbReference type="Google" id="ProtNLM"/>
    </source>
</evidence>
<sequence length="156" mass="18013">MQHTHITDYSHITPLIILGSDLCKGWKCPVHSEEFRKLGIHTEINLETEHDEPVAPELDVYLRLPTPDETAPTQEQLLIATDALQRTIKSNKKAYVHCKNGHGRSPTVVAAYFIRFEHKNVDEAVNLIKNKRPEIHINKIQFEALEEFRREVVEND</sequence>
<accession>A0A2M8EYB5</accession>
<dbReference type="AlphaFoldDB" id="A0A2M8EYB5"/>
<keyword evidence="2" id="KW-0904">Protein phosphatase</keyword>
<dbReference type="SMART" id="SM00195">
    <property type="entry name" value="DSPc"/>
    <property type="match status" value="1"/>
</dbReference>
<dbReference type="InterPro" id="IPR000387">
    <property type="entry name" value="Tyr_Pase_dom"/>
</dbReference>
<evidence type="ECO:0000259" key="3">
    <source>
        <dbReference type="PROSITE" id="PS50054"/>
    </source>
</evidence>
<dbReference type="InterPro" id="IPR016130">
    <property type="entry name" value="Tyr_Pase_AS"/>
</dbReference>
<proteinExistence type="predicted"/>
<comment type="caution">
    <text evidence="5">The sequence shown here is derived from an EMBL/GenBank/DDBJ whole genome shotgun (WGS) entry which is preliminary data.</text>
</comment>
<feature type="domain" description="Tyrosine-protein phosphatase" evidence="3">
    <location>
        <begin position="8"/>
        <end position="154"/>
    </location>
</feature>
<reference evidence="6" key="1">
    <citation type="submission" date="2017-09" db="EMBL/GenBank/DDBJ databases">
        <title>Depth-based differentiation of microbial function through sediment-hosted aquifers and enrichment of novel symbionts in the deep terrestrial subsurface.</title>
        <authorList>
            <person name="Probst A.J."/>
            <person name="Ladd B."/>
            <person name="Jarett J.K."/>
            <person name="Geller-Mcgrath D.E."/>
            <person name="Sieber C.M.K."/>
            <person name="Emerson J.B."/>
            <person name="Anantharaman K."/>
            <person name="Thomas B.C."/>
            <person name="Malmstrom R."/>
            <person name="Stieglmeier M."/>
            <person name="Klingl A."/>
            <person name="Woyke T."/>
            <person name="Ryan C.M."/>
            <person name="Banfield J.F."/>
        </authorList>
    </citation>
    <scope>NUCLEOTIDE SEQUENCE [LARGE SCALE GENOMIC DNA]</scope>
</reference>
<dbReference type="PROSITE" id="PS50056">
    <property type="entry name" value="TYR_PHOSPHATASE_2"/>
    <property type="match status" value="1"/>
</dbReference>
<dbReference type="CDD" id="cd14498">
    <property type="entry name" value="DSP"/>
    <property type="match status" value="1"/>
</dbReference>
<dbReference type="InterPro" id="IPR029021">
    <property type="entry name" value="Prot-tyrosine_phosphatase-like"/>
</dbReference>
<evidence type="ECO:0000313" key="5">
    <source>
        <dbReference type="EMBL" id="PJC31359.1"/>
    </source>
</evidence>
<evidence type="ECO:0000259" key="4">
    <source>
        <dbReference type="PROSITE" id="PS50056"/>
    </source>
</evidence>
<keyword evidence="1" id="KW-0378">Hydrolase</keyword>
<dbReference type="InterPro" id="IPR000340">
    <property type="entry name" value="Dual-sp_phosphatase_cat-dom"/>
</dbReference>
<evidence type="ECO:0000256" key="1">
    <source>
        <dbReference type="ARBA" id="ARBA00022801"/>
    </source>
</evidence>
<dbReference type="PROSITE" id="PS50054">
    <property type="entry name" value="TYR_PHOSPHATASE_DUAL"/>
    <property type="match status" value="1"/>
</dbReference>
<dbReference type="SUPFAM" id="SSF52799">
    <property type="entry name" value="(Phosphotyrosine protein) phosphatases II"/>
    <property type="match status" value="1"/>
</dbReference>
<dbReference type="EMBL" id="PFSC01000115">
    <property type="protein sequence ID" value="PJC31359.1"/>
    <property type="molecule type" value="Genomic_DNA"/>
</dbReference>
<dbReference type="Proteomes" id="UP000231383">
    <property type="component" value="Unassembled WGS sequence"/>
</dbReference>
<organism evidence="5 6">
    <name type="scientific">Candidatus Roizmanbacteria bacterium CG_4_9_14_0_2_um_filter_39_13</name>
    <dbReference type="NCBI Taxonomy" id="1974839"/>
    <lineage>
        <taxon>Bacteria</taxon>
        <taxon>Candidatus Roizmaniibacteriota</taxon>
    </lineage>
</organism>
<dbReference type="PANTHER" id="PTHR47216">
    <property type="match status" value="1"/>
</dbReference>
<dbReference type="PANTHER" id="PTHR47216:SF4">
    <property type="entry name" value="OS01G0859400 PROTEIN"/>
    <property type="match status" value="1"/>
</dbReference>
<dbReference type="InterPro" id="IPR020422">
    <property type="entry name" value="TYR_PHOSPHATASE_DUAL_dom"/>
</dbReference>
<dbReference type="GO" id="GO:0004721">
    <property type="term" value="F:phosphoprotein phosphatase activity"/>
    <property type="evidence" value="ECO:0007669"/>
    <property type="project" value="UniProtKB-KW"/>
</dbReference>
<evidence type="ECO:0000313" key="6">
    <source>
        <dbReference type="Proteomes" id="UP000231383"/>
    </source>
</evidence>
<dbReference type="Gene3D" id="3.90.190.10">
    <property type="entry name" value="Protein tyrosine phosphatase superfamily"/>
    <property type="match status" value="1"/>
</dbReference>
<dbReference type="PROSITE" id="PS00383">
    <property type="entry name" value="TYR_PHOSPHATASE_1"/>
    <property type="match status" value="1"/>
</dbReference>
<dbReference type="FunFam" id="3.90.190.10:FF:000157">
    <property type="entry name" value="Protein-tyrosine phosphatase"/>
    <property type="match status" value="1"/>
</dbReference>
<protein>
    <recommendedName>
        <fullName evidence="7">Tyrosine specific protein phosphatases domain-containing protein</fullName>
    </recommendedName>
</protein>